<evidence type="ECO:0000259" key="3">
    <source>
        <dbReference type="PROSITE" id="PS50105"/>
    </source>
</evidence>
<reference evidence="4" key="1">
    <citation type="journal article" date="2021" name="Nat. Commun.">
        <title>Genetic determinants of endophytism in the Arabidopsis root mycobiome.</title>
        <authorList>
            <person name="Mesny F."/>
            <person name="Miyauchi S."/>
            <person name="Thiergart T."/>
            <person name="Pickel B."/>
            <person name="Atanasova L."/>
            <person name="Karlsson M."/>
            <person name="Huettel B."/>
            <person name="Barry K.W."/>
            <person name="Haridas S."/>
            <person name="Chen C."/>
            <person name="Bauer D."/>
            <person name="Andreopoulos W."/>
            <person name="Pangilinan J."/>
            <person name="LaButti K."/>
            <person name="Riley R."/>
            <person name="Lipzen A."/>
            <person name="Clum A."/>
            <person name="Drula E."/>
            <person name="Henrissat B."/>
            <person name="Kohler A."/>
            <person name="Grigoriev I.V."/>
            <person name="Martin F.M."/>
            <person name="Hacquard S."/>
        </authorList>
    </citation>
    <scope>NUCLEOTIDE SEQUENCE</scope>
    <source>
        <strain evidence="4">MPI-SDFR-AT-0117</strain>
    </source>
</reference>
<dbReference type="SMART" id="SM00233">
    <property type="entry name" value="PH"/>
    <property type="match status" value="1"/>
</dbReference>
<dbReference type="PROSITE" id="PS50003">
    <property type="entry name" value="PH_DOMAIN"/>
    <property type="match status" value="1"/>
</dbReference>
<dbReference type="SUPFAM" id="SSF50729">
    <property type="entry name" value="PH domain-like"/>
    <property type="match status" value="1"/>
</dbReference>
<feature type="compositionally biased region" description="Low complexity" evidence="1">
    <location>
        <begin position="549"/>
        <end position="561"/>
    </location>
</feature>
<evidence type="ECO:0000313" key="4">
    <source>
        <dbReference type="EMBL" id="KAH6685372.1"/>
    </source>
</evidence>
<feature type="region of interest" description="Disordered" evidence="1">
    <location>
        <begin position="756"/>
        <end position="776"/>
    </location>
</feature>
<organism evidence="4 5">
    <name type="scientific">Plectosphaerella plurivora</name>
    <dbReference type="NCBI Taxonomy" id="936078"/>
    <lineage>
        <taxon>Eukaryota</taxon>
        <taxon>Fungi</taxon>
        <taxon>Dikarya</taxon>
        <taxon>Ascomycota</taxon>
        <taxon>Pezizomycotina</taxon>
        <taxon>Sordariomycetes</taxon>
        <taxon>Hypocreomycetidae</taxon>
        <taxon>Glomerellales</taxon>
        <taxon>Plectosphaerellaceae</taxon>
        <taxon>Plectosphaerella</taxon>
    </lineage>
</organism>
<proteinExistence type="predicted"/>
<keyword evidence="5" id="KW-1185">Reference proteome</keyword>
<dbReference type="InterPro" id="IPR011993">
    <property type="entry name" value="PH-like_dom_sf"/>
</dbReference>
<dbReference type="Proteomes" id="UP000770015">
    <property type="component" value="Unassembled WGS sequence"/>
</dbReference>
<gene>
    <name evidence="4" type="ORF">F5X68DRAFT_19989</name>
</gene>
<comment type="caution">
    <text evidence="4">The sequence shown here is derived from an EMBL/GenBank/DDBJ whole genome shotgun (WGS) entry which is preliminary data.</text>
</comment>
<accession>A0A9P8VAP8</accession>
<feature type="compositionally biased region" description="Polar residues" evidence="1">
    <location>
        <begin position="569"/>
        <end position="588"/>
    </location>
</feature>
<dbReference type="CDD" id="cd09535">
    <property type="entry name" value="SAM_BOI-like_fungal"/>
    <property type="match status" value="1"/>
</dbReference>
<feature type="compositionally biased region" description="Basic residues" evidence="1">
    <location>
        <begin position="274"/>
        <end position="285"/>
    </location>
</feature>
<feature type="region of interest" description="Disordered" evidence="1">
    <location>
        <begin position="239"/>
        <end position="294"/>
    </location>
</feature>
<dbReference type="EMBL" id="JAGSXJ010000015">
    <property type="protein sequence ID" value="KAH6685372.1"/>
    <property type="molecule type" value="Genomic_DNA"/>
</dbReference>
<dbReference type="SUPFAM" id="SSF47769">
    <property type="entry name" value="SAM/Pointed domain"/>
    <property type="match status" value="1"/>
</dbReference>
<evidence type="ECO:0000256" key="1">
    <source>
        <dbReference type="SAM" id="MobiDB-lite"/>
    </source>
</evidence>
<protein>
    <submittedName>
        <fullName evidence="4">SAM and PH domain-containing protein</fullName>
    </submittedName>
</protein>
<dbReference type="InterPro" id="IPR001660">
    <property type="entry name" value="SAM"/>
</dbReference>
<feature type="compositionally biased region" description="Polar residues" evidence="1">
    <location>
        <begin position="527"/>
        <end position="544"/>
    </location>
</feature>
<dbReference type="PROSITE" id="PS50105">
    <property type="entry name" value="SAM_DOMAIN"/>
    <property type="match status" value="1"/>
</dbReference>
<feature type="compositionally biased region" description="Low complexity" evidence="1">
    <location>
        <begin position="592"/>
        <end position="608"/>
    </location>
</feature>
<feature type="domain" description="SAM" evidence="3">
    <location>
        <begin position="177"/>
        <end position="241"/>
    </location>
</feature>
<feature type="region of interest" description="Disordered" evidence="1">
    <location>
        <begin position="51"/>
        <end position="104"/>
    </location>
</feature>
<dbReference type="Pfam" id="PF07647">
    <property type="entry name" value="SAM_2"/>
    <property type="match status" value="1"/>
</dbReference>
<feature type="domain" description="PH" evidence="2">
    <location>
        <begin position="644"/>
        <end position="799"/>
    </location>
</feature>
<dbReference type="Gene3D" id="2.30.29.30">
    <property type="entry name" value="Pleckstrin-homology domain (PH domain)/Phosphotyrosine-binding domain (PTB)"/>
    <property type="match status" value="1"/>
</dbReference>
<feature type="region of interest" description="Disordered" evidence="1">
    <location>
        <begin position="527"/>
        <end position="612"/>
    </location>
</feature>
<name>A0A9P8VAP8_9PEZI</name>
<dbReference type="SMART" id="SM00454">
    <property type="entry name" value="SAM"/>
    <property type="match status" value="1"/>
</dbReference>
<dbReference type="InterPro" id="IPR013761">
    <property type="entry name" value="SAM/pointed_sf"/>
</dbReference>
<dbReference type="InterPro" id="IPR001849">
    <property type="entry name" value="PH_domain"/>
</dbReference>
<feature type="compositionally biased region" description="Basic and acidic residues" evidence="1">
    <location>
        <begin position="255"/>
        <end position="273"/>
    </location>
</feature>
<sequence>MAHAQLRMGERRLHHTEMRQKSNLRETFFSMRDERPMSVATEFVDMDWDEDIISDGDDNSPRHSVNSSGGQPSITTLSSYDEVPTPKHSPSRRDNDVAWSHSVEGPTGPHLFRNSLLQSLEEDNAILTLSPITPKTAYPMDEAFNLPIFREPLPMRRPSGPFAFYHGRLDSSGLIDWTPEMVAQSMLDAGMEPPVAERFVENDISGAILMTLKFEDLKELSIQSFGIRTKVWAQVQALRDSRPSSPRAPTPIQDEPSKEVRREARSSPEDPSLKRCRSTRRRPRNPSHDDIISPLESVSIVGIEQVIPEPHTCSKGEKCSTYRKRQRIIEEVRRLNPNADIQSGAVVISGDPGNPLTARALDPHEMIRPFSEANTSVVASSDVLGPGSMAPLQYIQAATNHHDPQENVRQFLNFQQCASNEVPPTPPFEMLPSAMAPKQGLRQLPKLSIPGARPAPPPSRLSHQVQVSVTPEEQQQQIEEFIPYQMDKADPLSPDLQTRNPYRFGTPFSEMDVPVTSVPLDRIERNTSQSVPPEMNYHSSTNTTPNPPARAMSRASARRPSFPVMPAVNENTPIAPQRQSPLTTSPQRASVAPPRRQQQPTQAPPRAAYPWSPQPTIPVRQAASSSTGSLGSAADMAAAGLGDGVTYAGHMRKRRTRMLRTEWNDGYFTLKGTRLAMHKDAVTLDRSLEYVDIDDYAIACSSLASQSKLSAAFKRMHILSGSSGAKDAESVGAFAFQLIPQNGVPASKLRKRESGFSFSHQNASAGPDGANGTGKTHHFAVRNKDERIDWMRELMLAKALRQKGEGFEVNRNGNQI</sequence>
<dbReference type="Gene3D" id="1.10.150.50">
    <property type="entry name" value="Transcription Factor, Ets-1"/>
    <property type="match status" value="1"/>
</dbReference>
<dbReference type="AlphaFoldDB" id="A0A9P8VAP8"/>
<evidence type="ECO:0000259" key="2">
    <source>
        <dbReference type="PROSITE" id="PS50003"/>
    </source>
</evidence>
<dbReference type="OrthoDB" id="422827at2759"/>
<evidence type="ECO:0000313" key="5">
    <source>
        <dbReference type="Proteomes" id="UP000770015"/>
    </source>
</evidence>
<feature type="compositionally biased region" description="Polar residues" evidence="1">
    <location>
        <begin position="62"/>
        <end position="79"/>
    </location>
</feature>